<accession>A0A075GEJ3</accession>
<dbReference type="SUPFAM" id="SSF48208">
    <property type="entry name" value="Six-hairpin glycosidases"/>
    <property type="match status" value="1"/>
</dbReference>
<dbReference type="GO" id="GO:0005975">
    <property type="term" value="P:carbohydrate metabolic process"/>
    <property type="evidence" value="ECO:0007669"/>
    <property type="project" value="InterPro"/>
</dbReference>
<dbReference type="InterPro" id="IPR008928">
    <property type="entry name" value="6-hairpin_glycosidase_sf"/>
</dbReference>
<name>A0A075GEJ3_9ARCH</name>
<dbReference type="AlphaFoldDB" id="A0A075GEJ3"/>
<dbReference type="Gene3D" id="1.50.10.10">
    <property type="match status" value="1"/>
</dbReference>
<sequence>MKTIICEYNMKYVVFFVLVFFLIGTLVIPQSLAQDIVPAWIKNNAGWWANDEIDDFTFAQGIGFLIKNKIIQINDLPTTSDGDIIIEEDIVIPAWIKSNAGWWANDEISDSDFLYGIKYLVENNIIKFQSELDFEEAQNIEQYILDWDTIVNDSIYAYDGSVRLQSKFFDNVDYTVQYNMSTGSLSDFSEPTLLESGVWLYQITGHEQFLTNSRTIANLIEESHLHNSGIVMNVHPISNTVYVDEEHTNQVILCDIAKLALVDSDYAQLTKTLADAVIEHEINHETDLFYSSVTLEGEPLDRSMYMSYGGSVGLESLLLAYEVTSDKTYLEQTKRTILAYWDLRDKETNLIPSWVNADTNSVKEPFMQQYGAGIFLKVLLHYYYLTEDEDVYKIIEDYTDSVVDYFWDGKTWNYRVDYDGTVRSSVIEANYGKLDDALFLVYDLNPARFQEAYKLAKSDYDFSFQDKITMTNGLAIHAVKDDGSPASRESMMTYAFIINQNPAVRLYQDTMNPQYIEDTKNFYEKVISHHKREYGYIWGIDAYTLEDTPLGENLNQRASGMIGNKINLTFIPSDNVNIVWTKIGNFEITEPFVVHFNEPGRFNSIDFDYNDKSIFFETIENHGTVTFSGVIKNVLVDDQNYSNFNGNTLNTLEGRHSYKVTLVD</sequence>
<dbReference type="InterPro" id="IPR012341">
    <property type="entry name" value="6hp_glycosidase-like_sf"/>
</dbReference>
<evidence type="ECO:0000313" key="1">
    <source>
        <dbReference type="EMBL" id="AIF00412.1"/>
    </source>
</evidence>
<proteinExistence type="predicted"/>
<organism evidence="1">
    <name type="scientific">uncultured marine thaumarchaeote KM3_131_F04</name>
    <dbReference type="NCBI Taxonomy" id="1456002"/>
    <lineage>
        <taxon>Archaea</taxon>
        <taxon>Nitrososphaerota</taxon>
        <taxon>environmental samples</taxon>
    </lineage>
</organism>
<dbReference type="EMBL" id="KF900590">
    <property type="protein sequence ID" value="AIF00412.1"/>
    <property type="molecule type" value="Genomic_DNA"/>
</dbReference>
<protein>
    <submittedName>
        <fullName evidence="1">Uncharacterized protein</fullName>
    </submittedName>
</protein>
<reference evidence="1" key="1">
    <citation type="journal article" date="2014" name="Genome Biol. Evol.">
        <title>Pangenome evidence for extensive interdomain horizontal transfer affecting lineage core and shell genes in uncultured planktonic thaumarchaeota and euryarchaeota.</title>
        <authorList>
            <person name="Deschamps P."/>
            <person name="Zivanovic Y."/>
            <person name="Moreira D."/>
            <person name="Rodriguez-Valera F."/>
            <person name="Lopez-Garcia P."/>
        </authorList>
    </citation>
    <scope>NUCLEOTIDE SEQUENCE</scope>
</reference>